<feature type="domain" description="Dynamin N-terminal" evidence="2">
    <location>
        <begin position="143"/>
        <end position="234"/>
    </location>
</feature>
<feature type="coiled-coil region" evidence="1">
    <location>
        <begin position="570"/>
        <end position="597"/>
    </location>
</feature>
<proteinExistence type="predicted"/>
<protein>
    <recommendedName>
        <fullName evidence="2">Dynamin N-terminal domain-containing protein</fullName>
    </recommendedName>
</protein>
<gene>
    <name evidence="3" type="ORF">A1507_22230</name>
</gene>
<evidence type="ECO:0000313" key="3">
    <source>
        <dbReference type="EMBL" id="OAI21026.1"/>
    </source>
</evidence>
<reference evidence="3 4" key="1">
    <citation type="submission" date="2016-03" db="EMBL/GenBank/DDBJ databases">
        <authorList>
            <person name="Ploux O."/>
        </authorList>
    </citation>
    <scope>NUCLEOTIDE SEQUENCE [LARGE SCALE GENOMIC DNA]</scope>
    <source>
        <strain evidence="3 4">R-45378</strain>
    </source>
</reference>
<dbReference type="Pfam" id="PF00350">
    <property type="entry name" value="Dynamin_N"/>
    <property type="match status" value="1"/>
</dbReference>
<dbReference type="Proteomes" id="UP000077857">
    <property type="component" value="Unassembled WGS sequence"/>
</dbReference>
<comment type="caution">
    <text evidence="3">The sequence shown here is derived from an EMBL/GenBank/DDBJ whole genome shotgun (WGS) entry which is preliminary data.</text>
</comment>
<sequence>MNTFKQLEQDFKHAKIQVETLETQFLDALSAVAAAAQKDPLSDSQLRQDHPLRSHIAESVSDITVLVSEWQQKIKNAERHTKFRERYGDSLLVFVYGKVKAGKSSFGNFIAYGKTDPSDIDIKAAEPSPKFFIEETTAKTEATDQDAMASQRQFRVGRTETTSAIQGFCLPGLTWVDSPGLHSKTEANGKLAQDYVNAADLVLFLSHANAPGRRSDLQEIQNLGLKNHALAVVITGSDTYEEDDAGNLIKIIRMMSDVDRDQQKNYVQQELDNIAEIIAFQHPETKSMLKEAKVFSVSAWYAERSEELSSWDKSGMIDFVNFMMETAQGRGIRIKKARPLENLRAFLIEVESRDLNHIETVIQKTTDKLSFARKEIARISERVLRDMRTDLTQTIESLANKYANDNSAFKANITKEYKTVWLKYTARLIEQYAERLDSATALDLDETDIELPEFAKHTETIRRKREINKKRGATLGTALFGGAAILLTGGMATPLVIGATLASGYAGDKLGEMAGAYFDSDDSVVIDLGDNREEVSIETRKHLINQAEHNLQALIEFLDQTYYQSTESWIATIRHKIQRLRQEIEQQRIQINSELSKLG</sequence>
<dbReference type="EMBL" id="LUUJ01000003">
    <property type="protein sequence ID" value="OAI21026.1"/>
    <property type="molecule type" value="Genomic_DNA"/>
</dbReference>
<dbReference type="Gene3D" id="3.40.50.300">
    <property type="entry name" value="P-loop containing nucleotide triphosphate hydrolases"/>
    <property type="match status" value="1"/>
</dbReference>
<evidence type="ECO:0000256" key="1">
    <source>
        <dbReference type="SAM" id="Coils"/>
    </source>
</evidence>
<evidence type="ECO:0000313" key="4">
    <source>
        <dbReference type="Proteomes" id="UP000077857"/>
    </source>
</evidence>
<accession>A0A177NSK0</accession>
<dbReference type="InterPro" id="IPR045063">
    <property type="entry name" value="Dynamin_N"/>
</dbReference>
<evidence type="ECO:0000259" key="2">
    <source>
        <dbReference type="Pfam" id="PF00350"/>
    </source>
</evidence>
<name>A0A177NSK0_9GAMM</name>
<organism evidence="3 4">
    <name type="scientific">Methylomonas koyamae</name>
    <dbReference type="NCBI Taxonomy" id="702114"/>
    <lineage>
        <taxon>Bacteria</taxon>
        <taxon>Pseudomonadati</taxon>
        <taxon>Pseudomonadota</taxon>
        <taxon>Gammaproteobacteria</taxon>
        <taxon>Methylococcales</taxon>
        <taxon>Methylococcaceae</taxon>
        <taxon>Methylomonas</taxon>
    </lineage>
</organism>
<dbReference type="InterPro" id="IPR027417">
    <property type="entry name" value="P-loop_NTPase"/>
</dbReference>
<keyword evidence="1" id="KW-0175">Coiled coil</keyword>
<dbReference type="AlphaFoldDB" id="A0A177NSK0"/>
<dbReference type="SUPFAM" id="SSF52540">
    <property type="entry name" value="P-loop containing nucleoside triphosphate hydrolases"/>
    <property type="match status" value="1"/>
</dbReference>